<accession>A0A1I2AN94</accession>
<dbReference type="EMBL" id="FOMW01000007">
    <property type="protein sequence ID" value="SFE44473.1"/>
    <property type="molecule type" value="Genomic_DNA"/>
</dbReference>
<dbReference type="InterPro" id="IPR011006">
    <property type="entry name" value="CheY-like_superfamily"/>
</dbReference>
<dbReference type="RefSeq" id="WP_093923951.1">
    <property type="nucleotide sequence ID" value="NZ_FOMW01000007.1"/>
</dbReference>
<dbReference type="SMART" id="SM00448">
    <property type="entry name" value="REC"/>
    <property type="match status" value="1"/>
</dbReference>
<dbReference type="Gene3D" id="3.40.50.2300">
    <property type="match status" value="1"/>
</dbReference>
<dbReference type="AlphaFoldDB" id="A0A1I2AN94"/>
<dbReference type="InterPro" id="IPR001789">
    <property type="entry name" value="Sig_transdc_resp-reg_receiver"/>
</dbReference>
<gene>
    <name evidence="3" type="ORF">SAMN04488523_107117</name>
</gene>
<dbReference type="Pfam" id="PF00072">
    <property type="entry name" value="Response_reg"/>
    <property type="match status" value="1"/>
</dbReference>
<proteinExistence type="predicted"/>
<evidence type="ECO:0000256" key="1">
    <source>
        <dbReference type="PROSITE-ProRule" id="PRU00169"/>
    </source>
</evidence>
<organism evidence="3 4">
    <name type="scientific">Sulfitobacter brevis</name>
    <dbReference type="NCBI Taxonomy" id="74348"/>
    <lineage>
        <taxon>Bacteria</taxon>
        <taxon>Pseudomonadati</taxon>
        <taxon>Pseudomonadota</taxon>
        <taxon>Alphaproteobacteria</taxon>
        <taxon>Rhodobacterales</taxon>
        <taxon>Roseobacteraceae</taxon>
        <taxon>Sulfitobacter</taxon>
    </lineage>
</organism>
<dbReference type="OrthoDB" id="582170at2"/>
<name>A0A1I2AN94_9RHOB</name>
<evidence type="ECO:0000313" key="4">
    <source>
        <dbReference type="Proteomes" id="UP000198977"/>
    </source>
</evidence>
<reference evidence="3 4" key="1">
    <citation type="submission" date="2016-10" db="EMBL/GenBank/DDBJ databases">
        <authorList>
            <person name="de Groot N.N."/>
        </authorList>
    </citation>
    <scope>NUCLEOTIDE SEQUENCE [LARGE SCALE GENOMIC DNA]</scope>
    <source>
        <strain evidence="3 4">DSM 11443</strain>
    </source>
</reference>
<evidence type="ECO:0000313" key="3">
    <source>
        <dbReference type="EMBL" id="SFE44473.1"/>
    </source>
</evidence>
<feature type="modified residue" description="4-aspartylphosphate" evidence="1">
    <location>
        <position position="54"/>
    </location>
</feature>
<dbReference type="PROSITE" id="PS50110">
    <property type="entry name" value="RESPONSE_REGULATORY"/>
    <property type="match status" value="1"/>
</dbReference>
<sequence>MGNRIIIIEDEVLIALDIEQAVADAGCEVAGCARTIPEALDFLQNQDYDGAVVDANLNGDSARPVMEYLDRNQTPYIVVSGYTRDQLEFLSDETLLIGKPFSMGELTSSIRGRLRAPVA</sequence>
<keyword evidence="1" id="KW-0597">Phosphoprotein</keyword>
<feature type="domain" description="Response regulatory" evidence="2">
    <location>
        <begin position="4"/>
        <end position="114"/>
    </location>
</feature>
<keyword evidence="4" id="KW-1185">Reference proteome</keyword>
<dbReference type="GO" id="GO:0000160">
    <property type="term" value="P:phosphorelay signal transduction system"/>
    <property type="evidence" value="ECO:0007669"/>
    <property type="project" value="InterPro"/>
</dbReference>
<dbReference type="STRING" id="74348.SAMN04488523_107117"/>
<protein>
    <submittedName>
        <fullName evidence="3">Response regulator receiver domain-containing protein</fullName>
    </submittedName>
</protein>
<dbReference type="Proteomes" id="UP000198977">
    <property type="component" value="Unassembled WGS sequence"/>
</dbReference>
<evidence type="ECO:0000259" key="2">
    <source>
        <dbReference type="PROSITE" id="PS50110"/>
    </source>
</evidence>
<dbReference type="SUPFAM" id="SSF52172">
    <property type="entry name" value="CheY-like"/>
    <property type="match status" value="1"/>
</dbReference>